<accession>A0A8J6XZL7</accession>
<feature type="transmembrane region" description="Helical" evidence="5">
    <location>
        <begin position="240"/>
        <end position="261"/>
    </location>
</feature>
<dbReference type="GO" id="GO:0020037">
    <property type="term" value="F:heme binding"/>
    <property type="evidence" value="ECO:0007669"/>
    <property type="project" value="InterPro"/>
</dbReference>
<feature type="domain" description="Cytochrome c" evidence="7">
    <location>
        <begin position="134"/>
        <end position="228"/>
    </location>
</feature>
<dbReference type="Gene3D" id="1.10.760.10">
    <property type="entry name" value="Cytochrome c-like domain"/>
    <property type="match status" value="2"/>
</dbReference>
<dbReference type="AlphaFoldDB" id="A0A8J6XZL7"/>
<dbReference type="Proteomes" id="UP000648239">
    <property type="component" value="Unassembled WGS sequence"/>
</dbReference>
<dbReference type="GO" id="GO:0009055">
    <property type="term" value="F:electron transfer activity"/>
    <property type="evidence" value="ECO:0007669"/>
    <property type="project" value="InterPro"/>
</dbReference>
<comment type="caution">
    <text evidence="8">The sequence shown here is derived from an EMBL/GenBank/DDBJ whole genome shotgun (WGS) entry which is preliminary data.</text>
</comment>
<keyword evidence="2 4" id="KW-0479">Metal-binding</keyword>
<keyword evidence="6" id="KW-0732">Signal</keyword>
<keyword evidence="1 4" id="KW-0349">Heme</keyword>
<evidence type="ECO:0000256" key="6">
    <source>
        <dbReference type="SAM" id="SignalP"/>
    </source>
</evidence>
<protein>
    <submittedName>
        <fullName evidence="8">C-type cytochrome</fullName>
    </submittedName>
</protein>
<dbReference type="GO" id="GO:0046872">
    <property type="term" value="F:metal ion binding"/>
    <property type="evidence" value="ECO:0007669"/>
    <property type="project" value="UniProtKB-KW"/>
</dbReference>
<keyword evidence="3 4" id="KW-0408">Iron</keyword>
<evidence type="ECO:0000313" key="9">
    <source>
        <dbReference type="Proteomes" id="UP000648239"/>
    </source>
</evidence>
<evidence type="ECO:0000256" key="1">
    <source>
        <dbReference type="ARBA" id="ARBA00022617"/>
    </source>
</evidence>
<name>A0A8J6XZL7_9BACT</name>
<dbReference type="PROSITE" id="PS51007">
    <property type="entry name" value="CYTC"/>
    <property type="match status" value="2"/>
</dbReference>
<dbReference type="Pfam" id="PF00034">
    <property type="entry name" value="Cytochrom_C"/>
    <property type="match status" value="1"/>
</dbReference>
<organism evidence="8 9">
    <name type="scientific">Candidatus Polarisedimenticola svalbardensis</name>
    <dbReference type="NCBI Taxonomy" id="2886004"/>
    <lineage>
        <taxon>Bacteria</taxon>
        <taxon>Pseudomonadati</taxon>
        <taxon>Acidobacteriota</taxon>
        <taxon>Candidatus Polarisedimenticolia</taxon>
        <taxon>Candidatus Polarisedimenticolales</taxon>
        <taxon>Candidatus Polarisedimenticolaceae</taxon>
        <taxon>Candidatus Polarisedimenticola</taxon>
    </lineage>
</organism>
<evidence type="ECO:0000256" key="4">
    <source>
        <dbReference type="PROSITE-ProRule" id="PRU00433"/>
    </source>
</evidence>
<reference evidence="8 9" key="1">
    <citation type="submission" date="2020-08" db="EMBL/GenBank/DDBJ databases">
        <title>Acidobacteriota in marine sediments use diverse sulfur dissimilation pathways.</title>
        <authorList>
            <person name="Wasmund K."/>
        </authorList>
    </citation>
    <scope>NUCLEOTIDE SEQUENCE [LARGE SCALE GENOMIC DNA]</scope>
    <source>
        <strain evidence="8">MAG AM4</strain>
    </source>
</reference>
<dbReference type="InterPro" id="IPR009056">
    <property type="entry name" value="Cyt_c-like_dom"/>
</dbReference>
<evidence type="ECO:0000259" key="7">
    <source>
        <dbReference type="PROSITE" id="PS51007"/>
    </source>
</evidence>
<dbReference type="InterPro" id="IPR036909">
    <property type="entry name" value="Cyt_c-like_dom_sf"/>
</dbReference>
<feature type="domain" description="Cytochrome c" evidence="7">
    <location>
        <begin position="21"/>
        <end position="114"/>
    </location>
</feature>
<keyword evidence="5" id="KW-0472">Membrane</keyword>
<dbReference type="EMBL" id="JACXWD010000029">
    <property type="protein sequence ID" value="MBD3868350.1"/>
    <property type="molecule type" value="Genomic_DNA"/>
</dbReference>
<keyword evidence="5" id="KW-1133">Transmembrane helix</keyword>
<feature type="chain" id="PRO_5035222217" evidence="6">
    <location>
        <begin position="24"/>
        <end position="282"/>
    </location>
</feature>
<evidence type="ECO:0000313" key="8">
    <source>
        <dbReference type="EMBL" id="MBD3868350.1"/>
    </source>
</evidence>
<dbReference type="SUPFAM" id="SSF46626">
    <property type="entry name" value="Cytochrome c"/>
    <property type="match status" value="2"/>
</dbReference>
<keyword evidence="5" id="KW-0812">Transmembrane</keyword>
<sequence>MRAPLAVVILLLTGLAGSGNADAQAPADEFKKLCISCHTIGGGRIVGPDLKDVHERKERAWLVRFIADPQSMLASGDAYALKLKEEARGVIMPTVPGMTMDRARTLLDLIEAESVLEKSQFAGVQVSDRPFTKEDIRRGRDLFLGKIRLAAGGAPCVSCHSVNGIGVLAGGGLGPDLNQVFERLNGRKGLVTWLTAPATTTMGAVYGDHPLEADEEILPLAAYFGELAKDPQESSQASTLIFVLLGIAGTAAVLMIFDGVWKNRFRGVRGEMVRKSVERVKG</sequence>
<evidence type="ECO:0000256" key="5">
    <source>
        <dbReference type="SAM" id="Phobius"/>
    </source>
</evidence>
<feature type="signal peptide" evidence="6">
    <location>
        <begin position="1"/>
        <end position="23"/>
    </location>
</feature>
<evidence type="ECO:0000256" key="3">
    <source>
        <dbReference type="ARBA" id="ARBA00023004"/>
    </source>
</evidence>
<proteinExistence type="predicted"/>
<evidence type="ECO:0000256" key="2">
    <source>
        <dbReference type="ARBA" id="ARBA00022723"/>
    </source>
</evidence>
<gene>
    <name evidence="8" type="ORF">IFK94_09510</name>
</gene>